<evidence type="ECO:0000313" key="14">
    <source>
        <dbReference type="EMBL" id="KAF0769404.1"/>
    </source>
</evidence>
<dbReference type="Gene3D" id="1.25.40.10">
    <property type="entry name" value="Tetratricopeptide repeat domain"/>
    <property type="match status" value="1"/>
</dbReference>
<accession>A0A6G0ZF89</accession>
<evidence type="ECO:0000256" key="11">
    <source>
        <dbReference type="ARBA" id="ARBA00023136"/>
    </source>
</evidence>
<dbReference type="InterPro" id="IPR006822">
    <property type="entry name" value="Coatomer_esu"/>
</dbReference>
<evidence type="ECO:0000256" key="9">
    <source>
        <dbReference type="ARBA" id="ARBA00022927"/>
    </source>
</evidence>
<dbReference type="GO" id="GO:0006888">
    <property type="term" value="P:endoplasmic reticulum to Golgi vesicle-mediated transport"/>
    <property type="evidence" value="ECO:0007669"/>
    <property type="project" value="TreeGrafter"/>
</dbReference>
<dbReference type="GO" id="GO:0006890">
    <property type="term" value="P:retrograde vesicle-mediated transport, Golgi to endoplasmic reticulum"/>
    <property type="evidence" value="ECO:0007669"/>
    <property type="project" value="InterPro"/>
</dbReference>
<evidence type="ECO:0000256" key="4">
    <source>
        <dbReference type="ARBA" id="ARBA00011775"/>
    </source>
</evidence>
<comment type="similarity">
    <text evidence="3">Belongs to the COPE family.</text>
</comment>
<keyword evidence="6" id="KW-0813">Transport</keyword>
<dbReference type="GO" id="GO:0015031">
    <property type="term" value="P:protein transport"/>
    <property type="evidence" value="ECO:0007669"/>
    <property type="project" value="UniProtKB-KW"/>
</dbReference>
<dbReference type="GO" id="GO:0005198">
    <property type="term" value="F:structural molecule activity"/>
    <property type="evidence" value="ECO:0007669"/>
    <property type="project" value="InterPro"/>
</dbReference>
<evidence type="ECO:0000256" key="5">
    <source>
        <dbReference type="ARBA" id="ARBA00015828"/>
    </source>
</evidence>
<evidence type="ECO:0000313" key="15">
    <source>
        <dbReference type="Proteomes" id="UP000478052"/>
    </source>
</evidence>
<dbReference type="GO" id="GO:0030126">
    <property type="term" value="C:COPI vesicle coat"/>
    <property type="evidence" value="ECO:0007669"/>
    <property type="project" value="TreeGrafter"/>
</dbReference>
<dbReference type="PANTHER" id="PTHR10805">
    <property type="entry name" value="COATOMER SUBUNIT EPSILON"/>
    <property type="match status" value="1"/>
</dbReference>
<comment type="subcellular location">
    <subcellularLocation>
        <location evidence="2">Cytoplasmic vesicle</location>
        <location evidence="2">COPI-coated vesicle membrane</location>
        <topology evidence="2">Peripheral membrane protein</topology>
        <orientation evidence="2">Cytoplasmic side</orientation>
    </subcellularLocation>
    <subcellularLocation>
        <location evidence="1">Golgi apparatus membrane</location>
        <topology evidence="1">Peripheral membrane protein</topology>
        <orientation evidence="1">Cytoplasmic side</orientation>
    </subcellularLocation>
</comment>
<keyword evidence="8" id="KW-0931">ER-Golgi transport</keyword>
<keyword evidence="11" id="KW-0472">Membrane</keyword>
<evidence type="ECO:0000256" key="3">
    <source>
        <dbReference type="ARBA" id="ARBA00008827"/>
    </source>
</evidence>
<dbReference type="EMBL" id="VUJU01000602">
    <property type="protein sequence ID" value="KAF0769404.1"/>
    <property type="molecule type" value="Genomic_DNA"/>
</dbReference>
<keyword evidence="10" id="KW-0333">Golgi apparatus</keyword>
<dbReference type="OrthoDB" id="310217at2759"/>
<dbReference type="PANTHER" id="PTHR10805:SF0">
    <property type="entry name" value="COATOMER SUBUNIT EPSILON"/>
    <property type="match status" value="1"/>
</dbReference>
<gene>
    <name evidence="14" type="ORF">FWK35_00020338</name>
</gene>
<dbReference type="AlphaFoldDB" id="A0A6G0ZF89"/>
<comment type="caution">
    <text evidence="14">The sequence shown here is derived from an EMBL/GenBank/DDBJ whole genome shotgun (WGS) entry which is preliminary data.</text>
</comment>
<keyword evidence="9" id="KW-0653">Protein transport</keyword>
<dbReference type="GO" id="GO:0006891">
    <property type="term" value="P:intra-Golgi vesicle-mediated transport"/>
    <property type="evidence" value="ECO:0007669"/>
    <property type="project" value="TreeGrafter"/>
</dbReference>
<proteinExistence type="inferred from homology"/>
<evidence type="ECO:0000256" key="13">
    <source>
        <dbReference type="ARBA" id="ARBA00031602"/>
    </source>
</evidence>
<protein>
    <recommendedName>
        <fullName evidence="5">Coatomer subunit epsilon</fullName>
    </recommendedName>
    <alternativeName>
        <fullName evidence="13">Epsilon-coat protein</fullName>
    </alternativeName>
</protein>
<keyword evidence="7" id="KW-0963">Cytoplasm</keyword>
<keyword evidence="12" id="KW-0968">Cytoplasmic vesicle</keyword>
<evidence type="ECO:0000256" key="2">
    <source>
        <dbReference type="ARBA" id="ARBA00004347"/>
    </source>
</evidence>
<evidence type="ECO:0000256" key="1">
    <source>
        <dbReference type="ARBA" id="ARBA00004255"/>
    </source>
</evidence>
<reference evidence="14 15" key="1">
    <citation type="submission" date="2019-08" db="EMBL/GenBank/DDBJ databases">
        <title>Whole genome of Aphis craccivora.</title>
        <authorList>
            <person name="Voronova N.V."/>
            <person name="Shulinski R.S."/>
            <person name="Bandarenka Y.V."/>
            <person name="Zhorov D.G."/>
            <person name="Warner D."/>
        </authorList>
    </citation>
    <scope>NUCLEOTIDE SEQUENCE [LARGE SCALE GENOMIC DNA]</scope>
    <source>
        <strain evidence="14">180601</strain>
        <tissue evidence="14">Whole Body</tissue>
    </source>
</reference>
<dbReference type="InterPro" id="IPR011990">
    <property type="entry name" value="TPR-like_helical_dom_sf"/>
</dbReference>
<evidence type="ECO:0000256" key="7">
    <source>
        <dbReference type="ARBA" id="ARBA00022490"/>
    </source>
</evidence>
<dbReference type="Proteomes" id="UP000478052">
    <property type="component" value="Unassembled WGS sequence"/>
</dbReference>
<comment type="subunit">
    <text evidence="4">Oligomeric complex that consists of at least the alpha, beta, beta', gamma, delta, epsilon and zeta subunits.</text>
</comment>
<organism evidence="14 15">
    <name type="scientific">Aphis craccivora</name>
    <name type="common">Cowpea aphid</name>
    <dbReference type="NCBI Taxonomy" id="307492"/>
    <lineage>
        <taxon>Eukaryota</taxon>
        <taxon>Metazoa</taxon>
        <taxon>Ecdysozoa</taxon>
        <taxon>Arthropoda</taxon>
        <taxon>Hexapoda</taxon>
        <taxon>Insecta</taxon>
        <taxon>Pterygota</taxon>
        <taxon>Neoptera</taxon>
        <taxon>Paraneoptera</taxon>
        <taxon>Hemiptera</taxon>
        <taxon>Sternorrhyncha</taxon>
        <taxon>Aphidomorpha</taxon>
        <taxon>Aphidoidea</taxon>
        <taxon>Aphididae</taxon>
        <taxon>Aphidini</taxon>
        <taxon>Aphis</taxon>
        <taxon>Aphis</taxon>
    </lineage>
</organism>
<dbReference type="Pfam" id="PF04733">
    <property type="entry name" value="Coatomer_E"/>
    <property type="match status" value="1"/>
</dbReference>
<evidence type="ECO:0000256" key="6">
    <source>
        <dbReference type="ARBA" id="ARBA00022448"/>
    </source>
</evidence>
<evidence type="ECO:0000256" key="10">
    <source>
        <dbReference type="ARBA" id="ARBA00023034"/>
    </source>
</evidence>
<keyword evidence="15" id="KW-1185">Reference proteome</keyword>
<sequence>MIKEDNNANMQYFEWINLKSEPKSYIQKRLEFYFEIFRTRILGKMVLKNDDSLEGLTLSLIIYLRMNRVDLASKEFKKLKEKDEDATLTQMAQVWLNLALGGDKLKEAYYISTSRINRQI</sequence>
<name>A0A6G0ZF89_APHCR</name>
<evidence type="ECO:0000256" key="12">
    <source>
        <dbReference type="ARBA" id="ARBA00023329"/>
    </source>
</evidence>
<dbReference type="GO" id="GO:0000139">
    <property type="term" value="C:Golgi membrane"/>
    <property type="evidence" value="ECO:0007669"/>
    <property type="project" value="UniProtKB-SubCell"/>
</dbReference>
<evidence type="ECO:0000256" key="8">
    <source>
        <dbReference type="ARBA" id="ARBA00022892"/>
    </source>
</evidence>